<evidence type="ECO:0000256" key="1">
    <source>
        <dbReference type="ARBA" id="ARBA00022679"/>
    </source>
</evidence>
<organism evidence="5 6">
    <name type="scientific">Pycnococcus provasolii</name>
    <dbReference type="NCBI Taxonomy" id="41880"/>
    <lineage>
        <taxon>Eukaryota</taxon>
        <taxon>Viridiplantae</taxon>
        <taxon>Chlorophyta</taxon>
        <taxon>Pseudoscourfieldiophyceae</taxon>
        <taxon>Pseudoscourfieldiales</taxon>
        <taxon>Pycnococcaceae</taxon>
        <taxon>Pycnococcus</taxon>
    </lineage>
</organism>
<dbReference type="PANTHER" id="PTHR13398">
    <property type="entry name" value="GDP-FUCOSE PROTEIN O-FUCOSYLTRANSFERASE 2"/>
    <property type="match status" value="1"/>
</dbReference>
<keyword evidence="6" id="KW-1185">Reference proteome</keyword>
<dbReference type="GO" id="GO:0046922">
    <property type="term" value="F:peptide-O-fucosyltransferase activity"/>
    <property type="evidence" value="ECO:0007669"/>
    <property type="project" value="InterPro"/>
</dbReference>
<dbReference type="Proteomes" id="UP000660262">
    <property type="component" value="Unassembled WGS sequence"/>
</dbReference>
<evidence type="ECO:0000256" key="3">
    <source>
        <dbReference type="ARBA" id="ARBA00023277"/>
    </source>
</evidence>
<sequence>MAFFHVHLSSSFVLSLVLLLSSDLYGPSHSLVAVAMPVVSSGALVDEIDAQVAAHPANLPENSNKFYEDSAVPRGCPTDRFVLQGPRPYTGGFNNMLMSFQGSLLLARATNRTYVVPAGRNDRYNQKQGEFRFKDVVDLEEMKRVWPCFVDSNKPWGVAAQTAYVDQPHAAAAARGARRGRRGLLVANATLGLDWPLSSSSSSSSSWFRRRHRQLQAASKTYTGTGVYAAKNDYRPKPGTIATSAPIRYSGGPMPGVTIDLLKTHFNGDDIRQAHIAQVGGSAWSGIMTFCPTTVEDEQFWRHVKPSKLIADEVAAFQKAKGLVPGEYVAVHTRWLEGKCPGRAKNYYVKGVAKQLAAMCNNNIKLTASIAKAKGLTGAKIFLASDRQRLDNDKTFHGAGAISYDKGNNKDRYYGAGTQFVKGYAGKVVFEPLVDMFTLVDAKLFVGNMISTFSTNTASLRAALGRESVLAWPEPKTTKTFWECERAHFWCGPELKEWSSAGHTKRHGSC</sequence>
<dbReference type="InterPro" id="IPR045130">
    <property type="entry name" value="OFUT2-like"/>
</dbReference>
<evidence type="ECO:0000313" key="5">
    <source>
        <dbReference type="EMBL" id="GHP09857.1"/>
    </source>
</evidence>
<proteinExistence type="predicted"/>
<dbReference type="AlphaFoldDB" id="A0A830HY19"/>
<feature type="signal peptide" evidence="4">
    <location>
        <begin position="1"/>
        <end position="30"/>
    </location>
</feature>
<evidence type="ECO:0000256" key="2">
    <source>
        <dbReference type="ARBA" id="ARBA00023253"/>
    </source>
</evidence>
<gene>
    <name evidence="5" type="ORF">PPROV_000859200</name>
</gene>
<comment type="caution">
    <text evidence="5">The sequence shown here is derived from an EMBL/GenBank/DDBJ whole genome shotgun (WGS) entry which is preliminary data.</text>
</comment>
<accession>A0A830HY19</accession>
<keyword evidence="4" id="KW-0732">Signal</keyword>
<evidence type="ECO:0000256" key="4">
    <source>
        <dbReference type="SAM" id="SignalP"/>
    </source>
</evidence>
<dbReference type="PANTHER" id="PTHR13398:SF0">
    <property type="entry name" value="GDP-FUCOSE PROTEIN O-FUCOSYLTRANSFERASE 2"/>
    <property type="match status" value="1"/>
</dbReference>
<dbReference type="Gene3D" id="3.40.50.11340">
    <property type="match status" value="1"/>
</dbReference>
<dbReference type="Gene3D" id="3.40.50.11350">
    <property type="match status" value="1"/>
</dbReference>
<keyword evidence="2" id="KW-0294">Fucose metabolism</keyword>
<dbReference type="GO" id="GO:0006004">
    <property type="term" value="P:fucose metabolic process"/>
    <property type="evidence" value="ECO:0007669"/>
    <property type="project" value="UniProtKB-KW"/>
</dbReference>
<keyword evidence="3" id="KW-0119">Carbohydrate metabolism</keyword>
<name>A0A830HY19_9CHLO</name>
<dbReference type="EMBL" id="BNJQ01000026">
    <property type="protein sequence ID" value="GHP09857.1"/>
    <property type="molecule type" value="Genomic_DNA"/>
</dbReference>
<protein>
    <recommendedName>
        <fullName evidence="7">O-fucosyltransferase family protein</fullName>
    </recommendedName>
</protein>
<dbReference type="OrthoDB" id="1882547at2759"/>
<evidence type="ECO:0008006" key="7">
    <source>
        <dbReference type="Google" id="ProtNLM"/>
    </source>
</evidence>
<evidence type="ECO:0000313" key="6">
    <source>
        <dbReference type="Proteomes" id="UP000660262"/>
    </source>
</evidence>
<keyword evidence="1" id="KW-0808">Transferase</keyword>
<feature type="chain" id="PRO_5032756487" description="O-fucosyltransferase family protein" evidence="4">
    <location>
        <begin position="31"/>
        <end position="510"/>
    </location>
</feature>
<reference evidence="5" key="1">
    <citation type="submission" date="2020-10" db="EMBL/GenBank/DDBJ databases">
        <title>Unveiling of a novel bifunctional photoreceptor, Dualchrome1, isolated from a cosmopolitan green alga.</title>
        <authorList>
            <person name="Suzuki S."/>
            <person name="Kawachi M."/>
        </authorList>
    </citation>
    <scope>NUCLEOTIDE SEQUENCE</scope>
    <source>
        <strain evidence="5">NIES 2893</strain>
    </source>
</reference>